<evidence type="ECO:0008006" key="4">
    <source>
        <dbReference type="Google" id="ProtNLM"/>
    </source>
</evidence>
<feature type="region of interest" description="Disordered" evidence="1">
    <location>
        <begin position="27"/>
        <end position="76"/>
    </location>
</feature>
<dbReference type="EMBL" id="MKZY01000010">
    <property type="protein sequence ID" value="OOO04923.1"/>
    <property type="molecule type" value="Genomic_DNA"/>
</dbReference>
<dbReference type="OrthoDB" id="1262810at2759"/>
<evidence type="ECO:0000313" key="2">
    <source>
        <dbReference type="EMBL" id="OOO04923.1"/>
    </source>
</evidence>
<evidence type="ECO:0000256" key="1">
    <source>
        <dbReference type="SAM" id="MobiDB-lite"/>
    </source>
</evidence>
<proteinExistence type="predicted"/>
<sequence length="318" mass="36469">MLQVPPSLIAATLDRTGIVSIETQELAEEDEVDLTSPNDRQSEQDNVDATTGYSSQYETDPNTPSVTLPTPSVVSDEIGEDNMLRSRPRPNLWSVSDFPLETTPRPIYNPAPLDIEYRSILDNVVSAARRFIFPTRDSIDTSPLAEFQNLRVFEVLSHLNPNPPGFSRENWQSTIRKYVRLHEDYTDLEPWGGRETADLVYTDSEGTLTSFLVAKDYLSSERWAGKRLRFYLEVKSTTSTCETPFYMSKYQYERMQTFSEDEPESSELDAIYIIFRVFNIGTDSVPMRVYVDPERMRRRRHLVFTAETWSIVPGSSEA</sequence>
<feature type="compositionally biased region" description="Polar residues" evidence="1">
    <location>
        <begin position="47"/>
        <end position="73"/>
    </location>
</feature>
<organism evidence="2 3">
    <name type="scientific">Aspergillus oryzae</name>
    <name type="common">Yellow koji mold</name>
    <dbReference type="NCBI Taxonomy" id="5062"/>
    <lineage>
        <taxon>Eukaryota</taxon>
        <taxon>Fungi</taxon>
        <taxon>Dikarya</taxon>
        <taxon>Ascomycota</taxon>
        <taxon>Pezizomycotina</taxon>
        <taxon>Eurotiomycetes</taxon>
        <taxon>Eurotiomycetidae</taxon>
        <taxon>Eurotiales</taxon>
        <taxon>Aspergillaceae</taxon>
        <taxon>Aspergillus</taxon>
        <taxon>Aspergillus subgen. Circumdati</taxon>
    </lineage>
</organism>
<gene>
    <name evidence="2" type="ORF">OAory_01112600</name>
</gene>
<evidence type="ECO:0000313" key="3">
    <source>
        <dbReference type="Proteomes" id="UP000190312"/>
    </source>
</evidence>
<comment type="caution">
    <text evidence="2">The sequence shown here is derived from an EMBL/GenBank/DDBJ whole genome shotgun (WGS) entry which is preliminary data.</text>
</comment>
<dbReference type="AlphaFoldDB" id="A0A1S9D766"/>
<accession>A0A1S9D766</accession>
<dbReference type="Proteomes" id="UP000190312">
    <property type="component" value="Unassembled WGS sequence"/>
</dbReference>
<reference evidence="2 3" key="1">
    <citation type="submission" date="2016-10" db="EMBL/GenBank/DDBJ databases">
        <title>Genome sequencing of Aspergillus oryzae BCC7051.</title>
        <authorList>
            <person name="Thammarongtham C."/>
            <person name="Vorapreeda T."/>
            <person name="Nookaew I."/>
            <person name="Srisuk T."/>
            <person name="Land M."/>
            <person name="Jeennor S."/>
            <person name="Laoteng K."/>
        </authorList>
    </citation>
    <scope>NUCLEOTIDE SEQUENCE [LARGE SCALE GENOMIC DNA]</scope>
    <source>
        <strain evidence="2 3">BCC7051</strain>
    </source>
</reference>
<name>A0A1S9D766_ASPOZ</name>
<protein>
    <recommendedName>
        <fullName evidence="4">Protein NO VEIN C-terminal domain-containing protein</fullName>
    </recommendedName>
</protein>